<evidence type="ECO:0000256" key="1">
    <source>
        <dbReference type="ARBA" id="ARBA00011063"/>
    </source>
</evidence>
<evidence type="ECO:0000259" key="5">
    <source>
        <dbReference type="SMART" id="SM00226"/>
    </source>
</evidence>
<dbReference type="RefSeq" id="WP_342679941.1">
    <property type="nucleotide sequence ID" value="NZ_JBCGCU010000019.1"/>
</dbReference>
<dbReference type="InterPro" id="IPR017867">
    <property type="entry name" value="Tyr_phospatase_low_mol_wt"/>
</dbReference>
<gene>
    <name evidence="6" type="ORF">WCN91_13685</name>
</gene>
<keyword evidence="7" id="KW-1185">Reference proteome</keyword>
<accession>A0ABU9N453</accession>
<dbReference type="CDD" id="cd16343">
    <property type="entry name" value="LMWPTP"/>
    <property type="match status" value="1"/>
</dbReference>
<dbReference type="InterPro" id="IPR036196">
    <property type="entry name" value="Ptyr_pPase_sf"/>
</dbReference>
<dbReference type="GO" id="GO:0004725">
    <property type="term" value="F:protein tyrosine phosphatase activity"/>
    <property type="evidence" value="ECO:0007669"/>
    <property type="project" value="UniProtKB-EC"/>
</dbReference>
<dbReference type="SMART" id="SM00226">
    <property type="entry name" value="LMWPc"/>
    <property type="match status" value="1"/>
</dbReference>
<comment type="caution">
    <text evidence="6">The sequence shown here is derived from an EMBL/GenBank/DDBJ whole genome shotgun (WGS) entry which is preliminary data.</text>
</comment>
<evidence type="ECO:0000256" key="3">
    <source>
        <dbReference type="ARBA" id="ARBA00022801"/>
    </source>
</evidence>
<dbReference type="InterPro" id="IPR023485">
    <property type="entry name" value="Ptyr_pPase"/>
</dbReference>
<dbReference type="Gene3D" id="3.40.50.2300">
    <property type="match status" value="1"/>
</dbReference>
<sequence>MKIMFVCLGNICRSPTAHAIAIKRAIEQGLTYIEFSSSGTSGYHVGEHPDERAITHGARHGYDLSRLTAQRLSQDDFYEQDLILTMDEQNYRDVLAMQPEDATAMIKRLLDYHPDHELTQVPDPYYGGQAGFDAVIAMCETAIDSLFILLNNR</sequence>
<organism evidence="6 7">
    <name type="scientific">Pseudoalteromonas qingdaonensis</name>
    <dbReference type="NCBI Taxonomy" id="3131913"/>
    <lineage>
        <taxon>Bacteria</taxon>
        <taxon>Pseudomonadati</taxon>
        <taxon>Pseudomonadota</taxon>
        <taxon>Gammaproteobacteria</taxon>
        <taxon>Alteromonadales</taxon>
        <taxon>Pseudoalteromonadaceae</taxon>
        <taxon>Pseudoalteromonas</taxon>
    </lineage>
</organism>
<protein>
    <recommendedName>
        <fullName evidence="2">protein-tyrosine-phosphatase</fullName>
        <ecNumber evidence="2">3.1.3.48</ecNumber>
    </recommendedName>
</protein>
<dbReference type="SUPFAM" id="SSF52788">
    <property type="entry name" value="Phosphotyrosine protein phosphatases I"/>
    <property type="match status" value="1"/>
</dbReference>
<dbReference type="InterPro" id="IPR050438">
    <property type="entry name" value="LMW_PTPase"/>
</dbReference>
<dbReference type="EC" id="3.1.3.48" evidence="2"/>
<evidence type="ECO:0000313" key="6">
    <source>
        <dbReference type="EMBL" id="MEM0516453.1"/>
    </source>
</evidence>
<dbReference type="PANTHER" id="PTHR11717">
    <property type="entry name" value="LOW MOLECULAR WEIGHT PROTEIN TYROSINE PHOSPHATASE"/>
    <property type="match status" value="1"/>
</dbReference>
<reference evidence="6 7" key="1">
    <citation type="submission" date="2024-03" db="EMBL/GenBank/DDBJ databases">
        <title>Pseudoalteromonas qingdaonensis sp. nov., isolated from the intestines of marine benthic organisms.</title>
        <authorList>
            <person name="Lin X."/>
            <person name="Fang S."/>
            <person name="Hu X."/>
        </authorList>
    </citation>
    <scope>NUCLEOTIDE SEQUENCE [LARGE SCALE GENOMIC DNA]</scope>
    <source>
        <strain evidence="6 7">YIC-827</strain>
    </source>
</reference>
<dbReference type="EMBL" id="JBCGCU010000019">
    <property type="protein sequence ID" value="MEM0516453.1"/>
    <property type="molecule type" value="Genomic_DNA"/>
</dbReference>
<dbReference type="PRINTS" id="PR00719">
    <property type="entry name" value="LMWPTPASE"/>
</dbReference>
<evidence type="ECO:0000256" key="4">
    <source>
        <dbReference type="ARBA" id="ARBA00022912"/>
    </source>
</evidence>
<evidence type="ECO:0000313" key="7">
    <source>
        <dbReference type="Proteomes" id="UP001447008"/>
    </source>
</evidence>
<comment type="similarity">
    <text evidence="1">Belongs to the low molecular weight phosphotyrosine protein phosphatase family.</text>
</comment>
<feature type="domain" description="Phosphotyrosine protein phosphatase I" evidence="5">
    <location>
        <begin position="1"/>
        <end position="149"/>
    </location>
</feature>
<dbReference type="Proteomes" id="UP001447008">
    <property type="component" value="Unassembled WGS sequence"/>
</dbReference>
<keyword evidence="3 6" id="KW-0378">Hydrolase</keyword>
<name>A0ABU9N453_9GAMM</name>
<dbReference type="PANTHER" id="PTHR11717:SF7">
    <property type="entry name" value="LOW MOLECULAR WEIGHT PHOSPHOTYROSINE PROTEIN PHOSPHATASE"/>
    <property type="match status" value="1"/>
</dbReference>
<proteinExistence type="inferred from homology"/>
<keyword evidence="4" id="KW-0904">Protein phosphatase</keyword>
<evidence type="ECO:0000256" key="2">
    <source>
        <dbReference type="ARBA" id="ARBA00013064"/>
    </source>
</evidence>
<dbReference type="Pfam" id="PF01451">
    <property type="entry name" value="LMWPc"/>
    <property type="match status" value="1"/>
</dbReference>